<comment type="caution">
    <text evidence="1">The sequence shown here is derived from an EMBL/GenBank/DDBJ whole genome shotgun (WGS) entry which is preliminary data.</text>
</comment>
<evidence type="ECO:0000313" key="1">
    <source>
        <dbReference type="EMBL" id="KAK0400024.1"/>
    </source>
</evidence>
<keyword evidence="2" id="KW-1185">Reference proteome</keyword>
<protein>
    <submittedName>
        <fullName evidence="1">Uncharacterized protein</fullName>
    </submittedName>
</protein>
<evidence type="ECO:0000313" key="2">
    <source>
        <dbReference type="Proteomes" id="UP001175271"/>
    </source>
</evidence>
<dbReference type="EMBL" id="JAUCMV010000005">
    <property type="protein sequence ID" value="KAK0400024.1"/>
    <property type="molecule type" value="Genomic_DNA"/>
</dbReference>
<proteinExistence type="predicted"/>
<gene>
    <name evidence="1" type="ORF">QR680_003315</name>
</gene>
<reference evidence="1" key="1">
    <citation type="submission" date="2023-06" db="EMBL/GenBank/DDBJ databases">
        <title>Genomic analysis of the entomopathogenic nematode Steinernema hermaphroditum.</title>
        <authorList>
            <person name="Schwarz E.M."/>
            <person name="Heppert J.K."/>
            <person name="Baniya A."/>
            <person name="Schwartz H.T."/>
            <person name="Tan C.-H."/>
            <person name="Antoshechkin I."/>
            <person name="Sternberg P.W."/>
            <person name="Goodrich-Blair H."/>
            <person name="Dillman A.R."/>
        </authorList>
    </citation>
    <scope>NUCLEOTIDE SEQUENCE</scope>
    <source>
        <strain evidence="1">PS9179</strain>
        <tissue evidence="1">Whole animal</tissue>
    </source>
</reference>
<accession>A0AA39LK47</accession>
<organism evidence="1 2">
    <name type="scientific">Steinernema hermaphroditum</name>
    <dbReference type="NCBI Taxonomy" id="289476"/>
    <lineage>
        <taxon>Eukaryota</taxon>
        <taxon>Metazoa</taxon>
        <taxon>Ecdysozoa</taxon>
        <taxon>Nematoda</taxon>
        <taxon>Chromadorea</taxon>
        <taxon>Rhabditida</taxon>
        <taxon>Tylenchina</taxon>
        <taxon>Panagrolaimomorpha</taxon>
        <taxon>Strongyloidoidea</taxon>
        <taxon>Steinernematidae</taxon>
        <taxon>Steinernema</taxon>
    </lineage>
</organism>
<sequence>MYVFQELRLSILYGGFFQVSNPTVVCGQVKSLKIFKNFKQFFLLTTADQSTSAVQCCLYAGGFCGHAIKLTWICTWTAQLNESPV</sequence>
<dbReference type="AlphaFoldDB" id="A0AA39LK47"/>
<dbReference type="Proteomes" id="UP001175271">
    <property type="component" value="Unassembled WGS sequence"/>
</dbReference>
<name>A0AA39LK47_9BILA</name>